<dbReference type="RefSeq" id="WP_248955989.1">
    <property type="nucleotide sequence ID" value="NZ_JAKIKU010000006.1"/>
</dbReference>
<evidence type="ECO:0000256" key="8">
    <source>
        <dbReference type="ARBA" id="ARBA00023237"/>
    </source>
</evidence>
<dbReference type="Gene3D" id="3.10.20.310">
    <property type="entry name" value="membrane protein fhac"/>
    <property type="match status" value="3"/>
</dbReference>
<dbReference type="Pfam" id="PF17243">
    <property type="entry name" value="POTRA_TamA_1"/>
    <property type="match status" value="1"/>
</dbReference>
<dbReference type="Pfam" id="PF07244">
    <property type="entry name" value="POTRA"/>
    <property type="match status" value="2"/>
</dbReference>
<evidence type="ECO:0000256" key="4">
    <source>
        <dbReference type="ARBA" id="ARBA00022452"/>
    </source>
</evidence>
<dbReference type="Pfam" id="PF01103">
    <property type="entry name" value="Omp85"/>
    <property type="match status" value="1"/>
</dbReference>
<evidence type="ECO:0000259" key="13">
    <source>
        <dbReference type="Pfam" id="PF07244"/>
    </source>
</evidence>
<evidence type="ECO:0000256" key="7">
    <source>
        <dbReference type="ARBA" id="ARBA00023136"/>
    </source>
</evidence>
<dbReference type="InterPro" id="IPR039910">
    <property type="entry name" value="D15-like"/>
</dbReference>
<organism evidence="15 16">
    <name type="scientific">Shewanella electrodiphila</name>
    <dbReference type="NCBI Taxonomy" id="934143"/>
    <lineage>
        <taxon>Bacteria</taxon>
        <taxon>Pseudomonadati</taxon>
        <taxon>Pseudomonadota</taxon>
        <taxon>Gammaproteobacteria</taxon>
        <taxon>Alteromonadales</taxon>
        <taxon>Shewanellaceae</taxon>
        <taxon>Shewanella</taxon>
    </lineage>
</organism>
<dbReference type="InterPro" id="IPR000184">
    <property type="entry name" value="Bac_surfAg_D15"/>
</dbReference>
<feature type="signal peptide" evidence="11">
    <location>
        <begin position="1"/>
        <end position="26"/>
    </location>
</feature>
<evidence type="ECO:0000256" key="1">
    <source>
        <dbReference type="ARBA" id="ARBA00004442"/>
    </source>
</evidence>
<protein>
    <recommendedName>
        <fullName evidence="3">Translocation and assembly module subunit TamA</fullName>
    </recommendedName>
    <alternativeName>
        <fullName evidence="9">Autotransporter assembly factor TamA</fullName>
    </alternativeName>
</protein>
<accession>A0ABT0KRM3</accession>
<evidence type="ECO:0000256" key="9">
    <source>
        <dbReference type="ARBA" id="ARBA00033063"/>
    </source>
</evidence>
<gene>
    <name evidence="15" type="ORF">L2737_13125</name>
</gene>
<reference evidence="15 16" key="1">
    <citation type="submission" date="2022-01" db="EMBL/GenBank/DDBJ databases">
        <title>Whole genome-based taxonomy of the Shewanellaceae.</title>
        <authorList>
            <person name="Martin-Rodriguez A.J."/>
        </authorList>
    </citation>
    <scope>NUCLEOTIDE SEQUENCE [LARGE SCALE GENOMIC DNA]</scope>
    <source>
        <strain evidence="15 16">DSM 24955</strain>
    </source>
</reference>
<keyword evidence="16" id="KW-1185">Reference proteome</keyword>
<keyword evidence="5" id="KW-0812">Transmembrane</keyword>
<evidence type="ECO:0000259" key="14">
    <source>
        <dbReference type="Pfam" id="PF17243"/>
    </source>
</evidence>
<comment type="subcellular location">
    <subcellularLocation>
        <location evidence="1">Cell outer membrane</location>
    </subcellularLocation>
</comment>
<evidence type="ECO:0000256" key="10">
    <source>
        <dbReference type="ARBA" id="ARBA00093548"/>
    </source>
</evidence>
<feature type="domain" description="TamA POTRA" evidence="14">
    <location>
        <begin position="33"/>
        <end position="104"/>
    </location>
</feature>
<comment type="caution">
    <text evidence="15">The sequence shown here is derived from an EMBL/GenBank/DDBJ whole genome shotgun (WGS) entry which is preliminary data.</text>
</comment>
<evidence type="ECO:0000256" key="2">
    <source>
        <dbReference type="ARBA" id="ARBA00010248"/>
    </source>
</evidence>
<sequence>MLSKSFKYCLVICVALVSIASNFAWAKDDWLNIKLTGASDKLNKNIRAHLGESPNSAVQRRAFLFTVEDNVNAALESMGHYHAKVDIEVTEAEKGPWTLNVSIDEGKPTIIEWIDIKFSDEMLDDSSFNRWMNLLTIKPGDVLNHGVYSELKSQLVTLALARGYFDGSFTRSDIEVNRDLNTARIHLYFESGKRYSIGNVEFSGQTVNDDILENLIPFDPHAKYSTQRLNRLNRNLIDTGYFAGIKVLPQLDGMSNTEIPIKVELSPRPTHSFEVGLGADIGNNAEKSSIDPRVRLTWRMPQINRYGHTQETTMEWSPDKPKFLTTYTIPLTHPLDDQLKFRVGLLRDKYGVTQDYNPDDRSYDYTGQLESEKRLIGVIRQQRLDNDWLFGYSVEFNQEFYNQSDTDYDPKFLLFGIGIGKTTRGDNTLDPKSGFRQVYSIEYGNSSLGSEINLTKIEAKFKWIDTFFDRHRIVTRLDMGANIADSDEIAQISPSLRYFAGGDQTIRGYGYQELGPYIEYINSEGGVSRQVVGGRYLVVGSLEYQYYLTDTWRVGTFVDAGNAFDTEQFEPVVSVGGGIHWISPIGPIKLDVGVGLKETTTIDRSWRIHLTMGTDL</sequence>
<evidence type="ECO:0000256" key="3">
    <source>
        <dbReference type="ARBA" id="ARBA00015419"/>
    </source>
</evidence>
<keyword evidence="6 11" id="KW-0732">Signal</keyword>
<feature type="chain" id="PRO_5045955958" description="Translocation and assembly module subunit TamA" evidence="11">
    <location>
        <begin position="27"/>
        <end position="616"/>
    </location>
</feature>
<name>A0ABT0KRM3_9GAMM</name>
<dbReference type="InterPro" id="IPR010827">
    <property type="entry name" value="BamA/TamA_POTRA"/>
</dbReference>
<dbReference type="PANTHER" id="PTHR12815">
    <property type="entry name" value="SORTING AND ASSEMBLY MACHINERY SAMM50 PROTEIN FAMILY MEMBER"/>
    <property type="match status" value="1"/>
</dbReference>
<comment type="subunit">
    <text evidence="10">Interacts with TamB to form the translocation and assembly module (TAM).</text>
</comment>
<dbReference type="EMBL" id="JAKIKU010000006">
    <property type="protein sequence ID" value="MCL1046259.1"/>
    <property type="molecule type" value="Genomic_DNA"/>
</dbReference>
<evidence type="ECO:0000313" key="16">
    <source>
        <dbReference type="Proteomes" id="UP001202134"/>
    </source>
</evidence>
<evidence type="ECO:0000313" key="15">
    <source>
        <dbReference type="EMBL" id="MCL1046259.1"/>
    </source>
</evidence>
<dbReference type="PANTHER" id="PTHR12815:SF47">
    <property type="entry name" value="TRANSLOCATION AND ASSEMBLY MODULE SUBUNIT TAMA"/>
    <property type="match status" value="1"/>
</dbReference>
<keyword evidence="4" id="KW-1134">Transmembrane beta strand</keyword>
<dbReference type="Gene3D" id="2.40.160.50">
    <property type="entry name" value="membrane protein fhac: a member of the omp85/tpsb transporter family"/>
    <property type="match status" value="1"/>
</dbReference>
<evidence type="ECO:0000259" key="12">
    <source>
        <dbReference type="Pfam" id="PF01103"/>
    </source>
</evidence>
<feature type="domain" description="POTRA" evidence="13">
    <location>
        <begin position="195"/>
        <end position="247"/>
    </location>
</feature>
<evidence type="ECO:0000256" key="6">
    <source>
        <dbReference type="ARBA" id="ARBA00022729"/>
    </source>
</evidence>
<feature type="domain" description="Bacterial surface antigen (D15)" evidence="12">
    <location>
        <begin position="276"/>
        <end position="615"/>
    </location>
</feature>
<proteinExistence type="inferred from homology"/>
<evidence type="ECO:0000256" key="5">
    <source>
        <dbReference type="ARBA" id="ARBA00022692"/>
    </source>
</evidence>
<evidence type="ECO:0000256" key="11">
    <source>
        <dbReference type="SAM" id="SignalP"/>
    </source>
</evidence>
<dbReference type="InterPro" id="IPR035243">
    <property type="entry name" value="TamA_POTRA_Dom_1"/>
</dbReference>
<keyword evidence="7" id="KW-0472">Membrane</keyword>
<keyword evidence="8" id="KW-0998">Cell outer membrane</keyword>
<dbReference type="Proteomes" id="UP001202134">
    <property type="component" value="Unassembled WGS sequence"/>
</dbReference>
<comment type="similarity">
    <text evidence="2">Belongs to the TamA family.</text>
</comment>
<feature type="domain" description="POTRA" evidence="13">
    <location>
        <begin position="115"/>
        <end position="190"/>
    </location>
</feature>